<feature type="transmembrane region" description="Helical" evidence="1">
    <location>
        <begin position="140"/>
        <end position="159"/>
    </location>
</feature>
<keyword evidence="1" id="KW-0812">Transmembrane</keyword>
<feature type="transmembrane region" description="Helical" evidence="1">
    <location>
        <begin position="85"/>
        <end position="104"/>
    </location>
</feature>
<dbReference type="OrthoDB" id="5295350at2"/>
<accession>A0A348HIB8</accession>
<feature type="transmembrane region" description="Helical" evidence="1">
    <location>
        <begin position="59"/>
        <end position="79"/>
    </location>
</feature>
<gene>
    <name evidence="2" type="ORF">ZBT109_2645</name>
</gene>
<evidence type="ECO:0000313" key="3">
    <source>
        <dbReference type="Proteomes" id="UP000267342"/>
    </source>
</evidence>
<dbReference type="STRING" id="1123510.GCA_000620025_00002"/>
<evidence type="ECO:0000313" key="2">
    <source>
        <dbReference type="EMBL" id="BBG31370.1"/>
    </source>
</evidence>
<dbReference type="RefSeq" id="WP_027704279.1">
    <property type="nucleotide sequence ID" value="NZ_AP018933.1"/>
</dbReference>
<reference evidence="2 3" key="1">
    <citation type="submission" date="2018-09" db="EMBL/GenBank/DDBJ databases">
        <title>Zymobacter palmae IAM14233 (=T109) whole genome analysis.</title>
        <authorList>
            <person name="Yanase H."/>
        </authorList>
    </citation>
    <scope>NUCLEOTIDE SEQUENCE [LARGE SCALE GENOMIC DNA]</scope>
    <source>
        <strain evidence="2 3">IAM14233</strain>
    </source>
</reference>
<proteinExistence type="predicted"/>
<dbReference type="Pfam" id="PF04307">
    <property type="entry name" value="YdjM"/>
    <property type="match status" value="1"/>
</dbReference>
<evidence type="ECO:0000256" key="1">
    <source>
        <dbReference type="SAM" id="Phobius"/>
    </source>
</evidence>
<dbReference type="KEGG" id="zpl:ZBT109_2645"/>
<dbReference type="PROSITE" id="PS51257">
    <property type="entry name" value="PROKAR_LIPOPROTEIN"/>
    <property type="match status" value="1"/>
</dbReference>
<dbReference type="AlphaFoldDB" id="A0A348HIB8"/>
<feature type="transmembrane region" description="Helical" evidence="1">
    <location>
        <begin position="29"/>
        <end position="47"/>
    </location>
</feature>
<organism evidence="2 3">
    <name type="scientific">Zymobacter palmae</name>
    <dbReference type="NCBI Taxonomy" id="33074"/>
    <lineage>
        <taxon>Bacteria</taxon>
        <taxon>Pseudomonadati</taxon>
        <taxon>Pseudomonadota</taxon>
        <taxon>Gammaproteobacteria</taxon>
        <taxon>Oceanospirillales</taxon>
        <taxon>Halomonadaceae</taxon>
        <taxon>Zymobacter group</taxon>
        <taxon>Zymobacter</taxon>
    </lineage>
</organism>
<dbReference type="EMBL" id="AP018933">
    <property type="protein sequence ID" value="BBG31370.1"/>
    <property type="molecule type" value="Genomic_DNA"/>
</dbReference>
<sequence>MANFRTHLAVASLAGGCFAIAGYHASALNLSDAISVAGLMALGGIMPDIDADRSHTVRLVFTVLAVGAVIMTVISALPLVTTPGLILLALLSFLGTRYVASAFFRRLTVHRGIWHSLLAGLTVGVVITAASVHLFGSSAWLGWLQGCAMLVGYVIHLLLDEIWSIDASGLRLKKSFGTALKPLDIHAPQTALPMVAAIVICHPWLPPLDALWGVWHTVQGVWRHLL</sequence>
<keyword evidence="1" id="KW-1133">Transmembrane helix</keyword>
<name>A0A348HIB8_9GAMM</name>
<protein>
    <recommendedName>
        <fullName evidence="4">Membrane-bound metal-dependent hydrolase</fullName>
    </recommendedName>
</protein>
<evidence type="ECO:0008006" key="4">
    <source>
        <dbReference type="Google" id="ProtNLM"/>
    </source>
</evidence>
<dbReference type="Proteomes" id="UP000267342">
    <property type="component" value="Chromosome"/>
</dbReference>
<keyword evidence="1" id="KW-0472">Membrane</keyword>
<keyword evidence="3" id="KW-1185">Reference proteome</keyword>
<feature type="transmembrane region" description="Helical" evidence="1">
    <location>
        <begin position="116"/>
        <end position="134"/>
    </location>
</feature>
<dbReference type="InterPro" id="IPR007404">
    <property type="entry name" value="YdjM-like"/>
</dbReference>